<dbReference type="EMBL" id="QNUK01000040">
    <property type="protein sequence ID" value="KAF5905799.1"/>
    <property type="molecule type" value="Genomic_DNA"/>
</dbReference>
<comment type="caution">
    <text evidence="1">The sequence shown here is derived from an EMBL/GenBank/DDBJ whole genome shotgun (WGS) entry which is preliminary data.</text>
</comment>
<accession>A0A8J4UMP9</accession>
<gene>
    <name evidence="1" type="primary">znf652-b</name>
    <name evidence="1" type="ORF">DAT39_004471</name>
</gene>
<sequence>MKAQAEKCALLPSPVLVPPAEEKRGPDQDILILTACLSSQSERGLHPADPHYNTMATAFQITQSTFAGNIS</sequence>
<evidence type="ECO:0000313" key="2">
    <source>
        <dbReference type="Proteomes" id="UP000727407"/>
    </source>
</evidence>
<dbReference type="Proteomes" id="UP000727407">
    <property type="component" value="Unassembled WGS sequence"/>
</dbReference>
<protein>
    <submittedName>
        <fullName evidence="1">Y-linked testis-specific protein 1</fullName>
    </submittedName>
</protein>
<reference evidence="1" key="1">
    <citation type="submission" date="2020-07" db="EMBL/GenBank/DDBJ databases">
        <title>Clarias magur genome sequencing, assembly and annotation.</title>
        <authorList>
            <person name="Kushwaha B."/>
            <person name="Kumar R."/>
            <person name="Das P."/>
            <person name="Joshi C.G."/>
            <person name="Kumar D."/>
            <person name="Nagpure N.S."/>
            <person name="Pandey M."/>
            <person name="Agarwal S."/>
            <person name="Srivastava S."/>
            <person name="Singh M."/>
            <person name="Sahoo L."/>
            <person name="Jayasankar P."/>
            <person name="Meher P.K."/>
            <person name="Koringa P.G."/>
            <person name="Iquebal M.A."/>
            <person name="Das S.P."/>
            <person name="Bit A."/>
            <person name="Patnaik S."/>
            <person name="Patel N."/>
            <person name="Shah T.M."/>
            <person name="Hinsu A."/>
            <person name="Jena J.K."/>
        </authorList>
    </citation>
    <scope>NUCLEOTIDE SEQUENCE</scope>
    <source>
        <strain evidence="1">CIFAMagur01</strain>
        <tissue evidence="1">Testis</tissue>
    </source>
</reference>
<proteinExistence type="predicted"/>
<evidence type="ECO:0000313" key="1">
    <source>
        <dbReference type="EMBL" id="KAF5905799.1"/>
    </source>
</evidence>
<keyword evidence="2" id="KW-1185">Reference proteome</keyword>
<organism evidence="1 2">
    <name type="scientific">Clarias magur</name>
    <name type="common">Asian catfish</name>
    <name type="synonym">Macropteronotus magur</name>
    <dbReference type="NCBI Taxonomy" id="1594786"/>
    <lineage>
        <taxon>Eukaryota</taxon>
        <taxon>Metazoa</taxon>
        <taxon>Chordata</taxon>
        <taxon>Craniata</taxon>
        <taxon>Vertebrata</taxon>
        <taxon>Euteleostomi</taxon>
        <taxon>Actinopterygii</taxon>
        <taxon>Neopterygii</taxon>
        <taxon>Teleostei</taxon>
        <taxon>Ostariophysi</taxon>
        <taxon>Siluriformes</taxon>
        <taxon>Clariidae</taxon>
        <taxon>Clarias</taxon>
    </lineage>
</organism>
<name>A0A8J4UMP9_CLAMG</name>
<dbReference type="AlphaFoldDB" id="A0A8J4UMP9"/>